<feature type="region of interest" description="Disordered" evidence="1">
    <location>
        <begin position="80"/>
        <end position="123"/>
    </location>
</feature>
<dbReference type="Proteomes" id="UP000001307">
    <property type="component" value="Unassembled WGS sequence"/>
</dbReference>
<keyword evidence="3" id="KW-1185">Reference proteome</keyword>
<proteinExistence type="predicted"/>
<dbReference type="AlphaFoldDB" id="E4XKU6"/>
<feature type="compositionally biased region" description="Basic and acidic residues" evidence="1">
    <location>
        <begin position="93"/>
        <end position="123"/>
    </location>
</feature>
<accession>E4XKU6</accession>
<organism evidence="2">
    <name type="scientific">Oikopleura dioica</name>
    <name type="common">Tunicate</name>
    <dbReference type="NCBI Taxonomy" id="34765"/>
    <lineage>
        <taxon>Eukaryota</taxon>
        <taxon>Metazoa</taxon>
        <taxon>Chordata</taxon>
        <taxon>Tunicata</taxon>
        <taxon>Appendicularia</taxon>
        <taxon>Copelata</taxon>
        <taxon>Oikopleuridae</taxon>
        <taxon>Oikopleura</taxon>
    </lineage>
</organism>
<reference evidence="2" key="1">
    <citation type="journal article" date="2010" name="Science">
        <title>Plasticity of animal genome architecture unmasked by rapid evolution of a pelagic tunicate.</title>
        <authorList>
            <person name="Denoeud F."/>
            <person name="Henriet S."/>
            <person name="Mungpakdee S."/>
            <person name="Aury J.M."/>
            <person name="Da Silva C."/>
            <person name="Brinkmann H."/>
            <person name="Mikhaleva J."/>
            <person name="Olsen L.C."/>
            <person name="Jubin C."/>
            <person name="Canestro C."/>
            <person name="Bouquet J.M."/>
            <person name="Danks G."/>
            <person name="Poulain J."/>
            <person name="Campsteijn C."/>
            <person name="Adamski M."/>
            <person name="Cross I."/>
            <person name="Yadetie F."/>
            <person name="Muffato M."/>
            <person name="Louis A."/>
            <person name="Butcher S."/>
            <person name="Tsagkogeorga G."/>
            <person name="Konrad A."/>
            <person name="Singh S."/>
            <person name="Jensen M.F."/>
            <person name="Cong E.H."/>
            <person name="Eikeseth-Otteraa H."/>
            <person name="Noel B."/>
            <person name="Anthouard V."/>
            <person name="Porcel B.M."/>
            <person name="Kachouri-Lafond R."/>
            <person name="Nishino A."/>
            <person name="Ugolini M."/>
            <person name="Chourrout P."/>
            <person name="Nishida H."/>
            <person name="Aasland R."/>
            <person name="Huzurbazar S."/>
            <person name="Westhof E."/>
            <person name="Delsuc F."/>
            <person name="Lehrach H."/>
            <person name="Reinhardt R."/>
            <person name="Weissenbach J."/>
            <person name="Roy S.W."/>
            <person name="Artiguenave F."/>
            <person name="Postlethwait J.H."/>
            <person name="Manak J.R."/>
            <person name="Thompson E.M."/>
            <person name="Jaillon O."/>
            <person name="Du Pasquier L."/>
            <person name="Boudinot P."/>
            <person name="Liberles D.A."/>
            <person name="Volff J.N."/>
            <person name="Philippe H."/>
            <person name="Lenhard B."/>
            <person name="Roest Crollius H."/>
            <person name="Wincker P."/>
            <person name="Chourrout D."/>
        </authorList>
    </citation>
    <scope>NUCLEOTIDE SEQUENCE [LARGE SCALE GENOMIC DNA]</scope>
</reference>
<sequence>MSSGNENKQPNEILDDGVFRRPFPPSQNRRRAVEREFEDDEELRILMEVLYSDEDQNEFNDQDENWAGWHPLPWLNENERNIQDRNRPQYPHESLKTGDRKKTKYLQKESKKQKRDNAVKRPN</sequence>
<protein>
    <submittedName>
        <fullName evidence="2">Uncharacterized protein</fullName>
    </submittedName>
</protein>
<feature type="region of interest" description="Disordered" evidence="1">
    <location>
        <begin position="1"/>
        <end position="38"/>
    </location>
</feature>
<dbReference type="InParanoid" id="E4XKU6"/>
<evidence type="ECO:0000256" key="1">
    <source>
        <dbReference type="SAM" id="MobiDB-lite"/>
    </source>
</evidence>
<gene>
    <name evidence="2" type="ORF">GSOID_T00014313001</name>
</gene>
<evidence type="ECO:0000313" key="3">
    <source>
        <dbReference type="Proteomes" id="UP000001307"/>
    </source>
</evidence>
<feature type="compositionally biased region" description="Polar residues" evidence="1">
    <location>
        <begin position="1"/>
        <end position="10"/>
    </location>
</feature>
<name>E4XKU6_OIKDI</name>
<evidence type="ECO:0000313" key="2">
    <source>
        <dbReference type="EMBL" id="CBY25013.1"/>
    </source>
</evidence>
<dbReference type="EMBL" id="FN653066">
    <property type="protein sequence ID" value="CBY25013.1"/>
    <property type="molecule type" value="Genomic_DNA"/>
</dbReference>